<dbReference type="OrthoDB" id="10670041at2759"/>
<feature type="compositionally biased region" description="Low complexity" evidence="1">
    <location>
        <begin position="17"/>
        <end position="35"/>
    </location>
</feature>
<gene>
    <name evidence="2" type="ORF">Ocin01_01183</name>
</gene>
<dbReference type="Proteomes" id="UP000094527">
    <property type="component" value="Unassembled WGS sequence"/>
</dbReference>
<protein>
    <submittedName>
        <fullName evidence="2">Uncharacterized protein</fullName>
    </submittedName>
</protein>
<keyword evidence="3" id="KW-1185">Reference proteome</keyword>
<dbReference type="EMBL" id="LJIJ01000022">
    <property type="protein sequence ID" value="ODN05507.1"/>
    <property type="molecule type" value="Genomic_DNA"/>
</dbReference>
<comment type="caution">
    <text evidence="2">The sequence shown here is derived from an EMBL/GenBank/DDBJ whole genome shotgun (WGS) entry which is preliminary data.</text>
</comment>
<dbReference type="AlphaFoldDB" id="A0A1D2NJU3"/>
<organism evidence="2 3">
    <name type="scientific">Orchesella cincta</name>
    <name type="common">Springtail</name>
    <name type="synonym">Podura cincta</name>
    <dbReference type="NCBI Taxonomy" id="48709"/>
    <lineage>
        <taxon>Eukaryota</taxon>
        <taxon>Metazoa</taxon>
        <taxon>Ecdysozoa</taxon>
        <taxon>Arthropoda</taxon>
        <taxon>Hexapoda</taxon>
        <taxon>Collembola</taxon>
        <taxon>Entomobryomorpha</taxon>
        <taxon>Entomobryoidea</taxon>
        <taxon>Orchesellidae</taxon>
        <taxon>Orchesellinae</taxon>
        <taxon>Orchesella</taxon>
    </lineage>
</organism>
<reference evidence="2 3" key="1">
    <citation type="journal article" date="2016" name="Genome Biol. Evol.">
        <title>Gene Family Evolution Reflects Adaptation to Soil Environmental Stressors in the Genome of the Collembolan Orchesella cincta.</title>
        <authorList>
            <person name="Faddeeva-Vakhrusheva A."/>
            <person name="Derks M.F."/>
            <person name="Anvar S.Y."/>
            <person name="Agamennone V."/>
            <person name="Suring W."/>
            <person name="Smit S."/>
            <person name="van Straalen N.M."/>
            <person name="Roelofs D."/>
        </authorList>
    </citation>
    <scope>NUCLEOTIDE SEQUENCE [LARGE SCALE GENOMIC DNA]</scope>
    <source>
        <tissue evidence="2">Mixed pool</tissue>
    </source>
</reference>
<evidence type="ECO:0000313" key="3">
    <source>
        <dbReference type="Proteomes" id="UP000094527"/>
    </source>
</evidence>
<sequence>MLPATTPPPASPKARRSSSSSPAPAESRSSASPRSNNVRNDISLAVGLTLSNRGAIHHQPLEKLDAQKLDAAYFSKHDVANKFLESLASMTRKDFEHAAALEDSRNGNLPASPRPPTPPVSGAKKSAGNSRFVVLQGRPASAPIGNRRSQRNGRPSSASGPHRALTKTKLVSPAFKHKALELVKSKPVSANASVVSSANTSNSALAFESDSDRPDSASSVNRRVTFAADVVNYERENKPSKRRKLPKRRKQGFPHPSRGIFVPPEWEIVDTVGPATASCRKNPYLSFNQVWTHPAVRQTGDGNTALVIRKERFHRLMTDLETSHHLYNRLTQDDQDIYLIHCIFKRYICALDLALTDANLSQTEHLLETIGNSAKVLQRCMHNEIFILESNPTSEAVAAAAPTIVRAQSDNPDLALLEYALMRVTDGRKCYFTDGMCIETILMKLCLEMVGLVFAPKDTHLFKIVLASIPYTASQASTVLRSMMNNRQTLCYIKWINNSPVQRDFRSIMKNFLLLDRYGCKAEVPEVELPSWKHRGTRLRNVYTAPAAVKLNPKNAQSQ</sequence>
<evidence type="ECO:0000256" key="1">
    <source>
        <dbReference type="SAM" id="MobiDB-lite"/>
    </source>
</evidence>
<proteinExistence type="predicted"/>
<evidence type="ECO:0000313" key="2">
    <source>
        <dbReference type="EMBL" id="ODN05507.1"/>
    </source>
</evidence>
<feature type="region of interest" description="Disordered" evidence="1">
    <location>
        <begin position="102"/>
        <end position="171"/>
    </location>
</feature>
<feature type="region of interest" description="Disordered" evidence="1">
    <location>
        <begin position="235"/>
        <end position="256"/>
    </location>
</feature>
<accession>A0A1D2NJU3</accession>
<feature type="region of interest" description="Disordered" evidence="1">
    <location>
        <begin position="1"/>
        <end position="39"/>
    </location>
</feature>
<feature type="compositionally biased region" description="Basic residues" evidence="1">
    <location>
        <begin position="240"/>
        <end position="252"/>
    </location>
</feature>
<name>A0A1D2NJU3_ORCCI</name>
<feature type="compositionally biased region" description="Pro residues" evidence="1">
    <location>
        <begin position="1"/>
        <end position="11"/>
    </location>
</feature>